<evidence type="ECO:0000256" key="11">
    <source>
        <dbReference type="RuleBase" id="RU004423"/>
    </source>
</evidence>
<evidence type="ECO:0000313" key="14">
    <source>
        <dbReference type="EMBL" id="KAG8542794.1"/>
    </source>
</evidence>
<evidence type="ECO:0000256" key="2">
    <source>
        <dbReference type="ARBA" id="ARBA00007376"/>
    </source>
</evidence>
<dbReference type="GO" id="GO:0016020">
    <property type="term" value="C:membrane"/>
    <property type="evidence" value="ECO:0007669"/>
    <property type="project" value="UniProtKB-SubCell"/>
</dbReference>
<feature type="transmembrane region" description="Helical" evidence="13">
    <location>
        <begin position="128"/>
        <end position="151"/>
    </location>
</feature>
<protein>
    <recommendedName>
        <fullName evidence="12">Taste receptor type 2</fullName>
    </recommendedName>
</protein>
<evidence type="ECO:0000256" key="8">
    <source>
        <dbReference type="ARBA" id="ARBA00023136"/>
    </source>
</evidence>
<evidence type="ECO:0000256" key="10">
    <source>
        <dbReference type="ARBA" id="ARBA00023224"/>
    </source>
</evidence>
<keyword evidence="3 12" id="KW-0919">Taste</keyword>
<keyword evidence="4 12" id="KW-0716">Sensory transduction</keyword>
<dbReference type="PANTHER" id="PTHR11394">
    <property type="entry name" value="TASTE RECEPTOR TYPE 2"/>
    <property type="match status" value="1"/>
</dbReference>
<evidence type="ECO:0000256" key="6">
    <source>
        <dbReference type="ARBA" id="ARBA00022989"/>
    </source>
</evidence>
<keyword evidence="9 12" id="KW-0675">Receptor</keyword>
<feature type="transmembrane region" description="Helical" evidence="13">
    <location>
        <begin position="227"/>
        <end position="246"/>
    </location>
</feature>
<dbReference type="GO" id="GO:0004930">
    <property type="term" value="F:G protein-coupled receptor activity"/>
    <property type="evidence" value="ECO:0007669"/>
    <property type="project" value="UniProtKB-KW"/>
</dbReference>
<accession>A0AAV6YZS7</accession>
<keyword evidence="5 12" id="KW-0812">Transmembrane</keyword>
<dbReference type="Proteomes" id="UP000824782">
    <property type="component" value="Unassembled WGS sequence"/>
</dbReference>
<evidence type="ECO:0000256" key="3">
    <source>
        <dbReference type="ARBA" id="ARBA00022480"/>
    </source>
</evidence>
<gene>
    <name evidence="14" type="ORF">GDO81_026104</name>
</gene>
<name>A0AAV6YZS7_ENGPU</name>
<feature type="transmembrane region" description="Helical" evidence="13">
    <location>
        <begin position="6"/>
        <end position="31"/>
    </location>
</feature>
<reference evidence="14" key="1">
    <citation type="thesis" date="2020" institute="ProQuest LLC" country="789 East Eisenhower Parkway, Ann Arbor, MI, USA">
        <title>Comparative Genomics and Chromosome Evolution.</title>
        <authorList>
            <person name="Mudd A.B."/>
        </authorList>
    </citation>
    <scope>NUCLEOTIDE SEQUENCE</scope>
    <source>
        <strain evidence="14">237g6f4</strain>
        <tissue evidence="14">Blood</tissue>
    </source>
</reference>
<evidence type="ECO:0000256" key="4">
    <source>
        <dbReference type="ARBA" id="ARBA00022606"/>
    </source>
</evidence>
<keyword evidence="8 12" id="KW-0472">Membrane</keyword>
<evidence type="ECO:0000256" key="1">
    <source>
        <dbReference type="ARBA" id="ARBA00004141"/>
    </source>
</evidence>
<evidence type="ECO:0000313" key="15">
    <source>
        <dbReference type="Proteomes" id="UP000824782"/>
    </source>
</evidence>
<dbReference type="Pfam" id="PF05296">
    <property type="entry name" value="TAS2R"/>
    <property type="match status" value="1"/>
</dbReference>
<sequence>METQCLIFTAFSLLFHPIGLLINGFIVIVNLNDMRQRRSLKPVDKVLLCLGFCRFCLQSLLIFETITYHYFFNGSPFNICYVVYISIQKSLDYCNLWFTAWLCLIYCVKIASCKLQIFMFFQLRIPQMVIPAILGSTFVSGFCGCLVAQSFMGKNSSFSERSRRTDVDLDIVISAATFGNFLPFIIVTLCSIHLVHTLIRHIHNLKKISRNVIGLRMEVHLSAIRSVLLYFAVSSLKLISTIMIWIVPAYSFWYTVCVLFFMLYPTFHSTCILLGNSKLKTAGCKVVTWVRKCAE</sequence>
<dbReference type="AlphaFoldDB" id="A0AAV6YZS7"/>
<comment type="subcellular location">
    <subcellularLocation>
        <location evidence="1 12">Membrane</location>
        <topology evidence="1 12">Multi-pass membrane protein</topology>
    </subcellularLocation>
</comment>
<feature type="transmembrane region" description="Helical" evidence="13">
    <location>
        <begin position="98"/>
        <end position="121"/>
    </location>
</feature>
<evidence type="ECO:0000256" key="5">
    <source>
        <dbReference type="ARBA" id="ARBA00022692"/>
    </source>
</evidence>
<feature type="transmembrane region" description="Helical" evidence="13">
    <location>
        <begin position="43"/>
        <end position="63"/>
    </location>
</feature>
<dbReference type="PANTHER" id="PTHR11394:SF47">
    <property type="entry name" value="TASTE RECEPTOR TYPE 2 MEMBER 40"/>
    <property type="match status" value="1"/>
</dbReference>
<feature type="transmembrane region" description="Helical" evidence="13">
    <location>
        <begin position="171"/>
        <end position="199"/>
    </location>
</feature>
<feature type="transmembrane region" description="Helical" evidence="13">
    <location>
        <begin position="252"/>
        <end position="275"/>
    </location>
</feature>
<dbReference type="EMBL" id="WNYA01004441">
    <property type="protein sequence ID" value="KAG8542794.1"/>
    <property type="molecule type" value="Genomic_DNA"/>
</dbReference>
<evidence type="ECO:0000256" key="7">
    <source>
        <dbReference type="ARBA" id="ARBA00023040"/>
    </source>
</evidence>
<evidence type="ECO:0000256" key="12">
    <source>
        <dbReference type="RuleBase" id="RU004424"/>
    </source>
</evidence>
<dbReference type="GO" id="GO:0033038">
    <property type="term" value="F:bitter taste receptor activity"/>
    <property type="evidence" value="ECO:0007669"/>
    <property type="project" value="InterPro"/>
</dbReference>
<evidence type="ECO:0000256" key="13">
    <source>
        <dbReference type="SAM" id="Phobius"/>
    </source>
</evidence>
<comment type="caution">
    <text evidence="14">The sequence shown here is derived from an EMBL/GenBank/DDBJ whole genome shotgun (WGS) entry which is preliminary data.</text>
</comment>
<keyword evidence="7 12" id="KW-0297">G-protein coupled receptor</keyword>
<evidence type="ECO:0000256" key="9">
    <source>
        <dbReference type="ARBA" id="ARBA00023170"/>
    </source>
</evidence>
<dbReference type="SUPFAM" id="SSF81321">
    <property type="entry name" value="Family A G protein-coupled receptor-like"/>
    <property type="match status" value="1"/>
</dbReference>
<comment type="similarity">
    <text evidence="2 11">Belongs to the G-protein coupled receptor T2R family.</text>
</comment>
<dbReference type="InterPro" id="IPR007960">
    <property type="entry name" value="TAS2R"/>
</dbReference>
<keyword evidence="6 13" id="KW-1133">Transmembrane helix</keyword>
<keyword evidence="10 12" id="KW-0807">Transducer</keyword>
<proteinExistence type="inferred from homology"/>
<organism evidence="14 15">
    <name type="scientific">Engystomops pustulosus</name>
    <name type="common">Tungara frog</name>
    <name type="synonym">Physalaemus pustulosus</name>
    <dbReference type="NCBI Taxonomy" id="76066"/>
    <lineage>
        <taxon>Eukaryota</taxon>
        <taxon>Metazoa</taxon>
        <taxon>Chordata</taxon>
        <taxon>Craniata</taxon>
        <taxon>Vertebrata</taxon>
        <taxon>Euteleostomi</taxon>
        <taxon>Amphibia</taxon>
        <taxon>Batrachia</taxon>
        <taxon>Anura</taxon>
        <taxon>Neobatrachia</taxon>
        <taxon>Hyloidea</taxon>
        <taxon>Leptodactylidae</taxon>
        <taxon>Leiuperinae</taxon>
        <taxon>Engystomops</taxon>
    </lineage>
</organism>
<keyword evidence="15" id="KW-1185">Reference proteome</keyword>